<accession>A0A8J7THJ4</accession>
<organism evidence="17 18">
    <name type="scientific">Atractosteus spatula</name>
    <name type="common">Alligator gar</name>
    <name type="synonym">Lepisosteus spatula</name>
    <dbReference type="NCBI Taxonomy" id="7917"/>
    <lineage>
        <taxon>Eukaryota</taxon>
        <taxon>Metazoa</taxon>
        <taxon>Chordata</taxon>
        <taxon>Craniata</taxon>
        <taxon>Vertebrata</taxon>
        <taxon>Euteleostomi</taxon>
        <taxon>Actinopterygii</taxon>
        <taxon>Neopterygii</taxon>
        <taxon>Holostei</taxon>
        <taxon>Semionotiformes</taxon>
        <taxon>Lepisosteidae</taxon>
        <taxon>Atractosteus</taxon>
    </lineage>
</organism>
<keyword evidence="18" id="KW-1185">Reference proteome</keyword>
<dbReference type="InterPro" id="IPR036322">
    <property type="entry name" value="WD40_repeat_dom_sf"/>
</dbReference>
<dbReference type="FunFam" id="4.10.280.110:FF:000002">
    <property type="entry name" value="U4/U6 small nuclear ribonucleoprotein Prp4"/>
    <property type="match status" value="1"/>
</dbReference>
<dbReference type="FunFam" id="2.130.10.10:FF:000356">
    <property type="entry name" value="U4/U6 small nuclear ribonucleoprotein Prp4"/>
    <property type="match status" value="1"/>
</dbReference>
<evidence type="ECO:0000256" key="12">
    <source>
        <dbReference type="ARBA" id="ARBA00077121"/>
    </source>
</evidence>
<dbReference type="AlphaFoldDB" id="A0A8J7THJ4"/>
<dbReference type="Gene3D" id="4.10.280.110">
    <property type="entry name" value="Pre-mRNA processing factor 4 domain"/>
    <property type="match status" value="1"/>
</dbReference>
<dbReference type="FunFam" id="2.130.10.10:FF:000113">
    <property type="entry name" value="U4/U6 small nuclear ribonucleoprotein Prp4 isoform X1"/>
    <property type="match status" value="1"/>
</dbReference>
<comment type="function">
    <text evidence="9">Plays a role in pre-mRNA splicing as component of the U4/U6-U5 tri-snRNP complex that is involved in spliceosome assembly, and as component of the precatalytic spliceosome (spliceosome B complex).</text>
</comment>
<name>A0A8J7THJ4_ATRSP</name>
<dbReference type="PANTHER" id="PTHR19846">
    <property type="entry name" value="WD40 REPEAT PROTEIN"/>
    <property type="match status" value="1"/>
</dbReference>
<evidence type="ECO:0000313" key="17">
    <source>
        <dbReference type="EMBL" id="MBN3323827.1"/>
    </source>
</evidence>
<dbReference type="PROSITE" id="PS00678">
    <property type="entry name" value="WD_REPEATS_1"/>
    <property type="match status" value="2"/>
</dbReference>
<reference evidence="17" key="1">
    <citation type="journal article" date="2021" name="Cell">
        <title>Tracing the genetic footprints of vertebrate landing in non-teleost ray-finned fishes.</title>
        <authorList>
            <person name="Bi X."/>
            <person name="Wang K."/>
            <person name="Yang L."/>
            <person name="Pan H."/>
            <person name="Jiang H."/>
            <person name="Wei Q."/>
            <person name="Fang M."/>
            <person name="Yu H."/>
            <person name="Zhu C."/>
            <person name="Cai Y."/>
            <person name="He Y."/>
            <person name="Gan X."/>
            <person name="Zeng H."/>
            <person name="Yu D."/>
            <person name="Zhu Y."/>
            <person name="Jiang H."/>
            <person name="Qiu Q."/>
            <person name="Yang H."/>
            <person name="Zhang Y.E."/>
            <person name="Wang W."/>
            <person name="Zhu M."/>
            <person name="He S."/>
            <person name="Zhang G."/>
        </authorList>
    </citation>
    <scope>NUCLEOTIDE SEQUENCE</scope>
    <source>
        <strain evidence="17">Allg_001</strain>
    </source>
</reference>
<dbReference type="GO" id="GO:0017070">
    <property type="term" value="F:U6 snRNA binding"/>
    <property type="evidence" value="ECO:0007669"/>
    <property type="project" value="TreeGrafter"/>
</dbReference>
<dbReference type="PANTHER" id="PTHR19846:SF0">
    <property type="entry name" value="PRE-MRNA PROCESSING FACTOR 4"/>
    <property type="match status" value="1"/>
</dbReference>
<dbReference type="InterPro" id="IPR020472">
    <property type="entry name" value="WD40_PAC1"/>
</dbReference>
<dbReference type="PRINTS" id="PR00320">
    <property type="entry name" value="GPROTEINBRPT"/>
</dbReference>
<dbReference type="InterPro" id="IPR001680">
    <property type="entry name" value="WD40_rpt"/>
</dbReference>
<dbReference type="SMART" id="SM00320">
    <property type="entry name" value="WD40"/>
    <property type="match status" value="7"/>
</dbReference>
<feature type="non-terminal residue" evidence="17">
    <location>
        <position position="1"/>
    </location>
</feature>
<feature type="repeat" description="WD" evidence="14">
    <location>
        <begin position="473"/>
        <end position="507"/>
    </location>
</feature>
<evidence type="ECO:0000256" key="7">
    <source>
        <dbReference type="ARBA" id="ARBA00023187"/>
    </source>
</evidence>
<comment type="subunit">
    <text evidence="10">Component of the precatalytic spliceosome (spliceosome B complex). Component of the U4/U6-U5 tri-snRNP complex, a building block of the precatalytic spliceosome (spliceosome B complex). The U4/U6-U5 tri-snRNP complex is composed of the U4, U6 and U5 snRNAs and at least PRPF3, PRPF4, PRPF6, PRPF8, PRPF31, SNRNP200, TXNL4A, SNRNP40, SNRPB, SNRPD1, SNRPD2, SNRPD3, SNRPE, SNRPF, SNRPG, DDX23, CD2BP2, PPIH, SNU13, EFTUD2, SART1 and USP39, plus LSM2, LSM3, LSM4, LSM5, LSM6, LSM7 and LSM8. Interacts directly with PRPF18, PPIH and PRPF3. Part of a heteromeric complex containing PPIH, PRPF3 and PRPF4 that is stable in the absence of RNA. Interacts with ERCC6.</text>
</comment>
<dbReference type="Pfam" id="PF00400">
    <property type="entry name" value="WD40"/>
    <property type="match status" value="7"/>
</dbReference>
<keyword evidence="3" id="KW-0507">mRNA processing</keyword>
<protein>
    <recommendedName>
        <fullName evidence="11">U4/U6 small nuclear ribonucleoprotein Prp4</fullName>
    </recommendedName>
    <alternativeName>
        <fullName evidence="12">U4/U6 snRNP 60 kDa protein</fullName>
    </alternativeName>
    <alternativeName>
        <fullName evidence="13">WD splicing factor Prp4</fullName>
    </alternativeName>
</protein>
<keyword evidence="4" id="KW-0747">Spliceosome</keyword>
<keyword evidence="2 14" id="KW-0853">WD repeat</keyword>
<keyword evidence="8" id="KW-0539">Nucleus</keyword>
<evidence type="ECO:0000256" key="3">
    <source>
        <dbReference type="ARBA" id="ARBA00022664"/>
    </source>
</evidence>
<feature type="domain" description="Pre-mRNA processing factor 4 (PRP4)-like" evidence="16">
    <location>
        <begin position="88"/>
        <end position="140"/>
    </location>
</feature>
<feature type="region of interest" description="Disordered" evidence="15">
    <location>
        <begin position="130"/>
        <end position="149"/>
    </location>
</feature>
<evidence type="ECO:0000256" key="6">
    <source>
        <dbReference type="ARBA" id="ARBA00022990"/>
    </source>
</evidence>
<evidence type="ECO:0000256" key="11">
    <source>
        <dbReference type="ARBA" id="ARBA00068561"/>
    </source>
</evidence>
<evidence type="ECO:0000259" key="16">
    <source>
        <dbReference type="SMART" id="SM00500"/>
    </source>
</evidence>
<feature type="non-terminal residue" evidence="17">
    <location>
        <position position="507"/>
    </location>
</feature>
<feature type="repeat" description="WD" evidence="14">
    <location>
        <begin position="254"/>
        <end position="303"/>
    </location>
</feature>
<dbReference type="GO" id="GO:0016607">
    <property type="term" value="C:nuclear speck"/>
    <property type="evidence" value="ECO:0007669"/>
    <property type="project" value="UniProtKB-SubCell"/>
</dbReference>
<evidence type="ECO:0000256" key="15">
    <source>
        <dbReference type="SAM" id="MobiDB-lite"/>
    </source>
</evidence>
<dbReference type="EMBL" id="JAAWVO010067529">
    <property type="protein sequence ID" value="MBN3323827.1"/>
    <property type="molecule type" value="Genomic_DNA"/>
</dbReference>
<dbReference type="GO" id="GO:0030621">
    <property type="term" value="F:U4 snRNA binding"/>
    <property type="evidence" value="ECO:0007669"/>
    <property type="project" value="TreeGrafter"/>
</dbReference>
<comment type="subcellular location">
    <subcellularLocation>
        <location evidence="1">Nucleus speckle</location>
    </subcellularLocation>
</comment>
<dbReference type="Proteomes" id="UP000736164">
    <property type="component" value="Unassembled WGS sequence"/>
</dbReference>
<dbReference type="PROSITE" id="PS50294">
    <property type="entry name" value="WD_REPEATS_REGION"/>
    <property type="match status" value="5"/>
</dbReference>
<keyword evidence="7" id="KW-0508">mRNA splicing</keyword>
<evidence type="ECO:0000313" key="18">
    <source>
        <dbReference type="Proteomes" id="UP000736164"/>
    </source>
</evidence>
<dbReference type="GO" id="GO:0046540">
    <property type="term" value="C:U4/U6 x U5 tri-snRNP complex"/>
    <property type="evidence" value="ECO:0007669"/>
    <property type="project" value="TreeGrafter"/>
</dbReference>
<evidence type="ECO:0000256" key="10">
    <source>
        <dbReference type="ARBA" id="ARBA00064430"/>
    </source>
</evidence>
<feature type="repeat" description="WD" evidence="14">
    <location>
        <begin position="346"/>
        <end position="387"/>
    </location>
</feature>
<keyword evidence="5" id="KW-0677">Repeat</keyword>
<dbReference type="InterPro" id="IPR036285">
    <property type="entry name" value="PRP4-like_sf"/>
</dbReference>
<evidence type="ECO:0000256" key="13">
    <source>
        <dbReference type="ARBA" id="ARBA00082253"/>
    </source>
</evidence>
<proteinExistence type="predicted"/>
<gene>
    <name evidence="17" type="primary">Prpf4</name>
    <name evidence="17" type="ORF">GTO95_0018393</name>
</gene>
<dbReference type="GO" id="GO:0000398">
    <property type="term" value="P:mRNA splicing, via spliceosome"/>
    <property type="evidence" value="ECO:0007669"/>
    <property type="project" value="TreeGrafter"/>
</dbReference>
<comment type="caution">
    <text evidence="17">The sequence shown here is derived from an EMBL/GenBank/DDBJ whole genome shotgun (WGS) entry which is preliminary data.</text>
</comment>
<dbReference type="InterPro" id="IPR019775">
    <property type="entry name" value="WD40_repeat_CS"/>
</dbReference>
<evidence type="ECO:0000256" key="2">
    <source>
        <dbReference type="ARBA" id="ARBA00022574"/>
    </source>
</evidence>
<dbReference type="Pfam" id="PF08799">
    <property type="entry name" value="PRP4"/>
    <property type="match status" value="1"/>
</dbReference>
<dbReference type="FunFam" id="2.130.10.10:FF:000147">
    <property type="entry name" value="U4/U6 small nuclear ribonucleoprotein Prp4"/>
    <property type="match status" value="1"/>
</dbReference>
<dbReference type="SMART" id="SM00500">
    <property type="entry name" value="SFM"/>
    <property type="match status" value="1"/>
</dbReference>
<dbReference type="InterPro" id="IPR014906">
    <property type="entry name" value="PRP4-like"/>
</dbReference>
<evidence type="ECO:0000256" key="5">
    <source>
        <dbReference type="ARBA" id="ARBA00022737"/>
    </source>
</evidence>
<feature type="repeat" description="WD" evidence="14">
    <location>
        <begin position="304"/>
        <end position="345"/>
    </location>
</feature>
<dbReference type="SUPFAM" id="SSF50978">
    <property type="entry name" value="WD40 repeat-like"/>
    <property type="match status" value="1"/>
</dbReference>
<evidence type="ECO:0000256" key="8">
    <source>
        <dbReference type="ARBA" id="ARBA00023242"/>
    </source>
</evidence>
<feature type="repeat" description="WD" evidence="14">
    <location>
        <begin position="388"/>
        <end position="429"/>
    </location>
</feature>
<evidence type="ECO:0000256" key="14">
    <source>
        <dbReference type="PROSITE-ProRule" id="PRU00221"/>
    </source>
</evidence>
<dbReference type="PROSITE" id="PS50082">
    <property type="entry name" value="WD_REPEATS_2"/>
    <property type="match status" value="6"/>
</dbReference>
<feature type="repeat" description="WD" evidence="14">
    <location>
        <begin position="430"/>
        <end position="463"/>
    </location>
</feature>
<dbReference type="SUPFAM" id="SSF158230">
    <property type="entry name" value="PRP4-like"/>
    <property type="match status" value="1"/>
</dbReference>
<feature type="compositionally biased region" description="Basic and acidic residues" evidence="15">
    <location>
        <begin position="130"/>
        <end position="145"/>
    </location>
</feature>
<dbReference type="InterPro" id="IPR015943">
    <property type="entry name" value="WD40/YVTN_repeat-like_dom_sf"/>
</dbReference>
<dbReference type="Gene3D" id="2.130.10.10">
    <property type="entry name" value="YVTN repeat-like/Quinoprotein amine dehydrogenase"/>
    <property type="match status" value="3"/>
</dbReference>
<evidence type="ECO:0000256" key="4">
    <source>
        <dbReference type="ARBA" id="ARBA00022728"/>
    </source>
</evidence>
<evidence type="ECO:0000256" key="1">
    <source>
        <dbReference type="ARBA" id="ARBA00004324"/>
    </source>
</evidence>
<keyword evidence="6" id="KW-0007">Acetylation</keyword>
<dbReference type="GO" id="GO:0005681">
    <property type="term" value="C:spliceosomal complex"/>
    <property type="evidence" value="ECO:0007669"/>
    <property type="project" value="UniProtKB-KW"/>
</dbReference>
<dbReference type="CDD" id="cd00200">
    <property type="entry name" value="WD40"/>
    <property type="match status" value="1"/>
</dbReference>
<evidence type="ECO:0000256" key="9">
    <source>
        <dbReference type="ARBA" id="ARBA00035603"/>
    </source>
</evidence>
<sequence length="507" mass="57065">MSDEEDVPAVKKSRIFYGSLEERERERLGRGDARGASREALKAGIEAGNINICSGESMELEERVNERQAEVLAEFERRKRARQINVSTDDAEVKACLRALGEPITLFGEGPAERRERLRNILSVVGTDALKKSKKEDDKSKRSQDEFQQTWYHEGPASLKEARLWLARYSLPRTMQRLEAARVQKEIPESTRTARQQELHKSLRNLNNFCSQIGDDRSISYCQFSPNSKMLVTASWSGLCKLWSIPDCSLIRTMRGHNTNVGAITFHPQATLSLDEKDVNLASCAADGSVKLWSLDSDEPVADIEGHSMRVARVAWHPSGRFLGTTCYDNSWRLWDLEAQEEILHQEGHSKGVHDMHFHPDGSLAGTGGLDSFGRVWDLRTGRCVMFLEGHLKEIYSINFSPNGFHVATGSGDNTCKVWDLRQRKCIYTIPAHQNLLSSVRFQPTDGHYLVTGAYDNTAKVWSHPGWSPLKTLAGHEGKVMGLDISPDGQLIATCSYDRTFKLWVSE</sequence>